<accession>A0AAN8D3Z5</accession>
<feature type="coiled-coil region" evidence="1">
    <location>
        <begin position="681"/>
        <end position="708"/>
    </location>
</feature>
<gene>
    <name evidence="3" type="ORF">CesoFtcFv8_000514</name>
</gene>
<evidence type="ECO:0000256" key="2">
    <source>
        <dbReference type="SAM" id="MobiDB-lite"/>
    </source>
</evidence>
<feature type="coiled-coil region" evidence="1">
    <location>
        <begin position="427"/>
        <end position="485"/>
    </location>
</feature>
<comment type="caution">
    <text evidence="3">The sequence shown here is derived from an EMBL/GenBank/DDBJ whole genome shotgun (WGS) entry which is preliminary data.</text>
</comment>
<protein>
    <submittedName>
        <fullName evidence="3">Uncharacterized protein</fullName>
    </submittedName>
</protein>
<evidence type="ECO:0000313" key="3">
    <source>
        <dbReference type="EMBL" id="KAK5914867.1"/>
    </source>
</evidence>
<evidence type="ECO:0000313" key="4">
    <source>
        <dbReference type="Proteomes" id="UP001335648"/>
    </source>
</evidence>
<dbReference type="EMBL" id="JAULUE010002046">
    <property type="protein sequence ID" value="KAK5914867.1"/>
    <property type="molecule type" value="Genomic_DNA"/>
</dbReference>
<organism evidence="3 4">
    <name type="scientific">Champsocephalus esox</name>
    <name type="common">pike icefish</name>
    <dbReference type="NCBI Taxonomy" id="159716"/>
    <lineage>
        <taxon>Eukaryota</taxon>
        <taxon>Metazoa</taxon>
        <taxon>Chordata</taxon>
        <taxon>Craniata</taxon>
        <taxon>Vertebrata</taxon>
        <taxon>Euteleostomi</taxon>
        <taxon>Actinopterygii</taxon>
        <taxon>Neopterygii</taxon>
        <taxon>Teleostei</taxon>
        <taxon>Neoteleostei</taxon>
        <taxon>Acanthomorphata</taxon>
        <taxon>Eupercaria</taxon>
        <taxon>Perciformes</taxon>
        <taxon>Notothenioidei</taxon>
        <taxon>Channichthyidae</taxon>
        <taxon>Champsocephalus</taxon>
    </lineage>
</organism>
<keyword evidence="4" id="KW-1185">Reference proteome</keyword>
<reference evidence="3 4" key="1">
    <citation type="journal article" date="2023" name="Mol. Biol. Evol.">
        <title>Genomics of Secondarily Temperate Adaptation in the Only Non-Antarctic Icefish.</title>
        <authorList>
            <person name="Rivera-Colon A.G."/>
            <person name="Rayamajhi N."/>
            <person name="Minhas B.F."/>
            <person name="Madrigal G."/>
            <person name="Bilyk K.T."/>
            <person name="Yoon V."/>
            <person name="Hune M."/>
            <person name="Gregory S."/>
            <person name="Cheng C.H.C."/>
            <person name="Catchen J.M."/>
        </authorList>
    </citation>
    <scope>NUCLEOTIDE SEQUENCE [LARGE SCALE GENOMIC DNA]</scope>
    <source>
        <strain evidence="3">JC2023a</strain>
    </source>
</reference>
<sequence length="753" mass="85693">MECGTCRQTKAHSGRLGSDVILNLKVSYLSGCKRGRSQVKYTTYLQFVQHGNEPGFIPATSSCLCQLDAAISNKMDRERSVFNMPYNDSPRHRHKCPPEDSWVEEGIEEGIEEEEEGQEFANEVQEEAEEDQECVYSADEEFGHSLDLRDEEEYEIKEMSDPDETESDMEEMLDFAAESESEHGDALDRNDEERSDIHESATFDKNSRENDGDAPFDETEDSHRSEAWETSCVLQEALDEERKARAALEEALMKEKRTTAQQEAALEHEHEEQHVLAKALKIRRVENNSLCDRIKLMDAALKQKEREHKEVIEKLQRAQHASSSRHQREVSELLVLNAASVTAMRDRLASSSLQEDSLKKDGRIESLHSDVLKLQSHVASKVGVVTSLEERVSKCASDLKAEQTKSSSVQRDYEAAVSQQKKDAAELARLTRGNQHLARENRRLQREEKTLQGDRGACSGLEEAMKKEEARFSRASKKIQSQEKALCELTLALEKSLTAEKLLQSSLKREKKRFEEMVAKQAGPHPVLAQQLREASAYDTLRRESADVMAQLRVLEREHDGERSDLLSLSAGREEMLSRISDGQFTITNLQRLVTELKATGSKVKAREADLEEALEREKTRNSELQRTVDRISSGLHKERRRSEKRRVELQEALKKQVSALEENHSLSSSLQKAQDAVLALQGRERSLDESNKALHRLQQEVTDLRRSHCDINAEYRELLRTHTALRVRHERLSSARGRPDSSPCLVHSKCTC</sequence>
<feature type="compositionally biased region" description="Acidic residues" evidence="2">
    <location>
        <begin position="111"/>
        <end position="133"/>
    </location>
</feature>
<proteinExistence type="predicted"/>
<dbReference type="Proteomes" id="UP001335648">
    <property type="component" value="Unassembled WGS sequence"/>
</dbReference>
<dbReference type="AlphaFoldDB" id="A0AAN8D3Z5"/>
<feature type="region of interest" description="Disordered" evidence="2">
    <location>
        <begin position="111"/>
        <end position="232"/>
    </location>
</feature>
<evidence type="ECO:0000256" key="1">
    <source>
        <dbReference type="SAM" id="Coils"/>
    </source>
</evidence>
<feature type="coiled-coil region" evidence="1">
    <location>
        <begin position="294"/>
        <end position="321"/>
    </location>
</feature>
<feature type="compositionally biased region" description="Basic and acidic residues" evidence="2">
    <location>
        <begin position="180"/>
        <end position="211"/>
    </location>
</feature>
<feature type="compositionally biased region" description="Acidic residues" evidence="2">
    <location>
        <begin position="149"/>
        <end position="179"/>
    </location>
</feature>
<name>A0AAN8D3Z5_9TELE</name>
<keyword evidence="1" id="KW-0175">Coiled coil</keyword>